<reference evidence="7 8" key="1">
    <citation type="submission" date="2020-02" db="EMBL/GenBank/DDBJ databases">
        <authorList>
            <person name="Kim H.M."/>
            <person name="Jeon C.O."/>
        </authorList>
    </citation>
    <scope>NUCLEOTIDE SEQUENCE [LARGE SCALE GENOMIC DNA]</scope>
    <source>
        <strain evidence="7 8">PeD5</strain>
    </source>
</reference>
<dbReference type="PANTHER" id="PTHR46056">
    <property type="entry name" value="LONG-CHAIN-ALCOHOL OXIDASE"/>
    <property type="match status" value="1"/>
</dbReference>
<dbReference type="EMBL" id="JAAIKB010000001">
    <property type="protein sequence ID" value="NGM18392.1"/>
    <property type="molecule type" value="Genomic_DNA"/>
</dbReference>
<dbReference type="Proteomes" id="UP000475385">
    <property type="component" value="Unassembled WGS sequence"/>
</dbReference>
<dbReference type="GO" id="GO:0050660">
    <property type="term" value="F:flavin adenine dinucleotide binding"/>
    <property type="evidence" value="ECO:0007669"/>
    <property type="project" value="InterPro"/>
</dbReference>
<dbReference type="Gene3D" id="3.50.50.60">
    <property type="entry name" value="FAD/NAD(P)-binding domain"/>
    <property type="match status" value="2"/>
</dbReference>
<dbReference type="Pfam" id="PF05199">
    <property type="entry name" value="GMC_oxred_C"/>
    <property type="match status" value="1"/>
</dbReference>
<dbReference type="PANTHER" id="PTHR46056:SF12">
    <property type="entry name" value="LONG-CHAIN-ALCOHOL OXIDASE"/>
    <property type="match status" value="1"/>
</dbReference>
<dbReference type="SUPFAM" id="SSF54373">
    <property type="entry name" value="FAD-linked reductases, C-terminal domain"/>
    <property type="match status" value="1"/>
</dbReference>
<organism evidence="7 8">
    <name type="scientific">Falsiroseomonas algicola</name>
    <dbReference type="NCBI Taxonomy" id="2716930"/>
    <lineage>
        <taxon>Bacteria</taxon>
        <taxon>Pseudomonadati</taxon>
        <taxon>Pseudomonadota</taxon>
        <taxon>Alphaproteobacteria</taxon>
        <taxon>Acetobacterales</taxon>
        <taxon>Roseomonadaceae</taxon>
        <taxon>Falsiroseomonas</taxon>
    </lineage>
</organism>
<gene>
    <name evidence="7" type="ORF">G3576_00075</name>
</gene>
<proteinExistence type="inferred from homology"/>
<evidence type="ECO:0000256" key="3">
    <source>
        <dbReference type="ARBA" id="ARBA00022827"/>
    </source>
</evidence>
<dbReference type="GO" id="GO:0016614">
    <property type="term" value="F:oxidoreductase activity, acting on CH-OH group of donors"/>
    <property type="evidence" value="ECO:0007669"/>
    <property type="project" value="InterPro"/>
</dbReference>
<keyword evidence="4" id="KW-0560">Oxidoreductase</keyword>
<evidence type="ECO:0000259" key="5">
    <source>
        <dbReference type="Pfam" id="PF00732"/>
    </source>
</evidence>
<name>A0A6M1LDY9_9PROT</name>
<evidence type="ECO:0000256" key="4">
    <source>
        <dbReference type="ARBA" id="ARBA00023002"/>
    </source>
</evidence>
<comment type="similarity">
    <text evidence="1">Belongs to the GMC oxidoreductase family.</text>
</comment>
<sequence>MTTRLPEVDVVLVGMGWTGALLAKELTDAGHRVVGLERGHPRQTVPDFQSPTMHDELRYAVRHGLMLDPATETVTFRNYQAEVALPVRQLGSFLPGNHLGGAGVHWNGQTWRFQESDFVLKSHLEQRYGRGIIQEGLTIQDWGVTYAELEPHYDRFEKICGIGGKAGNLRGQIQPGGDPFEAPRSDEFPNPPMPQPNAAALFTRAAAEVGAHPFPVPTANLSRPYRNPYGCEMQPCNACGFCERFGCEHFAKASPQVCVLPALMGKPEFELRTLCTVTRVEYDRTAKRATGVTYIDGMGREVFQPAGLVILCAFAYHNARLLLLSGIGQPYDPATGEGSVGKNYTYQTMAGVSVFMDEGTRINPYMGAGALGAAINDWNGEAFDHGGLGFVGGGYIAAYTTGGRPIEHHPVPGDTPRWGSAWKQAVKRHYNSTLSLSVHGSSMPHRGNYLDLDPTYRDSLGNPLLRMTFDFPANDRLMADFVTDKAEEIGRVIAAPRNGRVEASRRRGRYSVVPYQTTHNTGGTIMGTNPRDSVLNRYLQCWDAHNVFVMGASTFAHNPGYNPTGTVGALALWAARAIRDDYMRDPRPLVQA</sequence>
<evidence type="ECO:0000313" key="8">
    <source>
        <dbReference type="Proteomes" id="UP000475385"/>
    </source>
</evidence>
<feature type="domain" description="Glucose-methanol-choline oxidoreductase N-terminal" evidence="5">
    <location>
        <begin position="234"/>
        <end position="345"/>
    </location>
</feature>
<keyword evidence="2" id="KW-0285">Flavoprotein</keyword>
<dbReference type="RefSeq" id="WP_164692299.1">
    <property type="nucleotide sequence ID" value="NZ_JAAIKB010000001.1"/>
</dbReference>
<keyword evidence="3" id="KW-0274">FAD</keyword>
<dbReference type="InterPro" id="IPR000172">
    <property type="entry name" value="GMC_OxRdtase_N"/>
</dbReference>
<evidence type="ECO:0000313" key="7">
    <source>
        <dbReference type="EMBL" id="NGM18392.1"/>
    </source>
</evidence>
<evidence type="ECO:0000259" key="6">
    <source>
        <dbReference type="Pfam" id="PF05199"/>
    </source>
</evidence>
<evidence type="ECO:0000256" key="2">
    <source>
        <dbReference type="ARBA" id="ARBA00022630"/>
    </source>
</evidence>
<feature type="domain" description="Glucose-methanol-choline oxidoreductase C-terminal" evidence="6">
    <location>
        <begin position="444"/>
        <end position="571"/>
    </location>
</feature>
<protein>
    <submittedName>
        <fullName evidence="7">GMC family oxidoreductase</fullName>
    </submittedName>
</protein>
<keyword evidence="8" id="KW-1185">Reference proteome</keyword>
<dbReference type="InterPro" id="IPR036188">
    <property type="entry name" value="FAD/NAD-bd_sf"/>
</dbReference>
<dbReference type="InterPro" id="IPR007867">
    <property type="entry name" value="GMC_OxRtase_C"/>
</dbReference>
<reference evidence="7 8" key="2">
    <citation type="submission" date="2020-03" db="EMBL/GenBank/DDBJ databases">
        <title>Roseomonas stagni sp. nov., isolated from pond water in Japan.</title>
        <authorList>
            <person name="Furuhata K."/>
            <person name="Miyamoto H."/>
            <person name="Goto K."/>
        </authorList>
    </citation>
    <scope>NUCLEOTIDE SEQUENCE [LARGE SCALE GENOMIC DNA]</scope>
    <source>
        <strain evidence="7 8">PeD5</strain>
    </source>
</reference>
<dbReference type="AlphaFoldDB" id="A0A6M1LDY9"/>
<accession>A0A6M1LDY9</accession>
<dbReference type="Pfam" id="PF00732">
    <property type="entry name" value="GMC_oxred_N"/>
    <property type="match status" value="1"/>
</dbReference>
<dbReference type="SUPFAM" id="SSF51905">
    <property type="entry name" value="FAD/NAD(P)-binding domain"/>
    <property type="match status" value="1"/>
</dbReference>
<evidence type="ECO:0000256" key="1">
    <source>
        <dbReference type="ARBA" id="ARBA00010790"/>
    </source>
</evidence>
<comment type="caution">
    <text evidence="7">The sequence shown here is derived from an EMBL/GenBank/DDBJ whole genome shotgun (WGS) entry which is preliminary data.</text>
</comment>